<dbReference type="PANTHER" id="PTHR38776:SF1">
    <property type="entry name" value="MLTA-INTERACTING PROTEIN-RELATED"/>
    <property type="match status" value="1"/>
</dbReference>
<feature type="chain" id="PRO_5012648037" description="Structural protein MipA" evidence="6">
    <location>
        <begin position="44"/>
        <end position="282"/>
    </location>
</feature>
<comment type="caution">
    <text evidence="7">The sequence shown here is derived from an EMBL/GenBank/DDBJ whole genome shotgun (WGS) entry which is preliminary data.</text>
</comment>
<name>A0A246JL71_9BURK</name>
<gene>
    <name evidence="7" type="ORF">CDN99_02430</name>
</gene>
<evidence type="ECO:0008006" key="9">
    <source>
        <dbReference type="Google" id="ProtNLM"/>
    </source>
</evidence>
<evidence type="ECO:0000256" key="5">
    <source>
        <dbReference type="ARBA" id="ARBA00023237"/>
    </source>
</evidence>
<dbReference type="InterPro" id="IPR010583">
    <property type="entry name" value="MipA"/>
</dbReference>
<accession>A0A246JL71</accession>
<protein>
    <recommendedName>
        <fullName evidence="9">Structural protein MipA</fullName>
    </recommendedName>
</protein>
<evidence type="ECO:0000256" key="6">
    <source>
        <dbReference type="SAM" id="SignalP"/>
    </source>
</evidence>
<dbReference type="GO" id="GO:0009279">
    <property type="term" value="C:cell outer membrane"/>
    <property type="evidence" value="ECO:0007669"/>
    <property type="project" value="UniProtKB-SubCell"/>
</dbReference>
<organism evidence="7 8">
    <name type="scientific">Roseateles aquatilis</name>
    <dbReference type="NCBI Taxonomy" id="431061"/>
    <lineage>
        <taxon>Bacteria</taxon>
        <taxon>Pseudomonadati</taxon>
        <taxon>Pseudomonadota</taxon>
        <taxon>Betaproteobacteria</taxon>
        <taxon>Burkholderiales</taxon>
        <taxon>Sphaerotilaceae</taxon>
        <taxon>Roseateles</taxon>
    </lineage>
</organism>
<comment type="subcellular location">
    <subcellularLocation>
        <location evidence="1">Cell outer membrane</location>
    </subcellularLocation>
</comment>
<sequence length="282" mass="31292">MRPSVALEPRTRARSMNRFVCLRRLGALSAMGLGLGLSVTAQAQVFGWVPAQAEPDRWALGGAVAVRQRPFVGVERKTNVLPVLMYESRWFRVAGAGAELKLWRLDTSPKQTLDVGLRLGYDDEGYKASDSPRLGGMAKRKGSFWGGPAVTWETPWAHLSADWMTDLSGNSKGQKLQLGVEHRMRWGALGVTPRVRAQWSDRKVVDYYYGVRADEVRVDRAAYAGKSAFQVEAGLRVDYALAGRHGVFMDLGVTRLPSAVTDSPIVDRRSVSRAIVGYMYRF</sequence>
<keyword evidence="5" id="KW-0998">Cell outer membrane</keyword>
<evidence type="ECO:0000256" key="3">
    <source>
        <dbReference type="ARBA" id="ARBA00022729"/>
    </source>
</evidence>
<dbReference type="Proteomes" id="UP000197468">
    <property type="component" value="Unassembled WGS sequence"/>
</dbReference>
<evidence type="ECO:0000313" key="7">
    <source>
        <dbReference type="EMBL" id="OWQ93357.1"/>
    </source>
</evidence>
<comment type="similarity">
    <text evidence="2">Belongs to the MipA/OmpV family.</text>
</comment>
<evidence type="ECO:0000256" key="2">
    <source>
        <dbReference type="ARBA" id="ARBA00005722"/>
    </source>
</evidence>
<evidence type="ECO:0000256" key="4">
    <source>
        <dbReference type="ARBA" id="ARBA00023136"/>
    </source>
</evidence>
<keyword evidence="8" id="KW-1185">Reference proteome</keyword>
<dbReference type="EMBL" id="NIOF01000001">
    <property type="protein sequence ID" value="OWQ93357.1"/>
    <property type="molecule type" value="Genomic_DNA"/>
</dbReference>
<keyword evidence="4" id="KW-0472">Membrane</keyword>
<evidence type="ECO:0000256" key="1">
    <source>
        <dbReference type="ARBA" id="ARBA00004442"/>
    </source>
</evidence>
<dbReference type="AlphaFoldDB" id="A0A246JL71"/>
<dbReference type="PANTHER" id="PTHR38776">
    <property type="entry name" value="MLTA-INTERACTING PROTEIN-RELATED"/>
    <property type="match status" value="1"/>
</dbReference>
<feature type="signal peptide" evidence="6">
    <location>
        <begin position="1"/>
        <end position="43"/>
    </location>
</feature>
<evidence type="ECO:0000313" key="8">
    <source>
        <dbReference type="Proteomes" id="UP000197468"/>
    </source>
</evidence>
<proteinExistence type="inferred from homology"/>
<keyword evidence="3 6" id="KW-0732">Signal</keyword>
<dbReference type="Pfam" id="PF06629">
    <property type="entry name" value="MipA"/>
    <property type="match status" value="1"/>
</dbReference>
<reference evidence="7 8" key="1">
    <citation type="journal article" date="2008" name="Int. J. Syst. Evol. Microbiol.">
        <title>Description of Roseateles aquatilis sp. nov. and Roseateles terrae sp. nov., in the class Betaproteobacteria, and emended description of the genus Roseateles.</title>
        <authorList>
            <person name="Gomila M."/>
            <person name="Bowien B."/>
            <person name="Falsen E."/>
            <person name="Moore E.R."/>
            <person name="Lalucat J."/>
        </authorList>
    </citation>
    <scope>NUCLEOTIDE SEQUENCE [LARGE SCALE GENOMIC DNA]</scope>
    <source>
        <strain evidence="7 8">CCUG 48205</strain>
    </source>
</reference>